<organism evidence="2 3">
    <name type="scientific">Weissella coleopterorum</name>
    <dbReference type="NCBI Taxonomy" id="2714949"/>
    <lineage>
        <taxon>Bacteria</taxon>
        <taxon>Bacillati</taxon>
        <taxon>Bacillota</taxon>
        <taxon>Bacilli</taxon>
        <taxon>Lactobacillales</taxon>
        <taxon>Lactobacillaceae</taxon>
        <taxon>Weissella</taxon>
    </lineage>
</organism>
<reference evidence="2 3" key="1">
    <citation type="submission" date="2020-03" db="EMBL/GenBank/DDBJ databases">
        <title>Weissella sp. nov., isolated from Cybister lewisianus.</title>
        <authorList>
            <person name="Hyun D.-W."/>
            <person name="Bae J.-W."/>
        </authorList>
    </citation>
    <scope>NUCLEOTIDE SEQUENCE [LARGE SCALE GENOMIC DNA]</scope>
    <source>
        <strain evidence="2 3">HDW19</strain>
    </source>
</reference>
<feature type="transmembrane region" description="Helical" evidence="1">
    <location>
        <begin position="239"/>
        <end position="258"/>
    </location>
</feature>
<feature type="transmembrane region" description="Helical" evidence="1">
    <location>
        <begin position="162"/>
        <end position="181"/>
    </location>
</feature>
<protein>
    <recommendedName>
        <fullName evidence="4">ABC transporter permease</fullName>
    </recommendedName>
</protein>
<evidence type="ECO:0008006" key="4">
    <source>
        <dbReference type="Google" id="ProtNLM"/>
    </source>
</evidence>
<keyword evidence="3" id="KW-1185">Reference proteome</keyword>
<feature type="transmembrane region" description="Helical" evidence="1">
    <location>
        <begin position="346"/>
        <end position="367"/>
    </location>
</feature>
<evidence type="ECO:0000313" key="3">
    <source>
        <dbReference type="Proteomes" id="UP000500741"/>
    </source>
</evidence>
<feature type="transmembrane region" description="Helical" evidence="1">
    <location>
        <begin position="465"/>
        <end position="482"/>
    </location>
</feature>
<dbReference type="EMBL" id="CP049888">
    <property type="protein sequence ID" value="QIL51093.1"/>
    <property type="molecule type" value="Genomic_DNA"/>
</dbReference>
<feature type="transmembrane region" description="Helical" evidence="1">
    <location>
        <begin position="125"/>
        <end position="150"/>
    </location>
</feature>
<sequence>MKNNLGRLIRANLKNDLKISVIWFVIIVLMMGSGLIKLVDLYGTQVAVQQLAAMLDTPMMTALFAKIPAGPLNTAVIFGAIMLPLMAVIMALMNIQMVLRNTRQMEEIGETELLLSNVMRPQTPLWAAIMEIVYLNVISAGGVYLILWMIPMHGSSVTGNLLFAVLVGLSGLFFAGIVLVAAQCFAESRSVQLFSYSFLGVVYLLRSVIDVQNWHQIEWLSPFNWLEASQVYYGDIWKYSIYLGVAFIICGMLSLMMVKRRDLGFGIFKSTGRGRNHAPWFLRGWLTLYLQLESKLIWGWGIGIMIVAGMFGGLFSSVGDMLKNNTSINQIIGGTANQMLAHELNAHFLVMISMFMSFLAVIAGWNLMQRYQRDVKNGYFELLSAQPISRFKMYLTYTLMGMIFTILYWFVGITLVFGIANLVLNQPLALNLWSQTVWGYLPAILIFSGIASFFLGWWPKLFGVLYIYGGVMFLITYLKNLLDVPVNFLKISPYGWIYNLPVVHISEKLLWGMIGISIVLWLIGLLGFKWRDLIL</sequence>
<dbReference type="RefSeq" id="WP_166011340.1">
    <property type="nucleotide sequence ID" value="NZ_CP049888.1"/>
</dbReference>
<dbReference type="Proteomes" id="UP000500741">
    <property type="component" value="Chromosome"/>
</dbReference>
<dbReference type="AlphaFoldDB" id="A0A6G8B1T3"/>
<accession>A0A6G8B1T3</accession>
<keyword evidence="1" id="KW-1133">Transmembrane helix</keyword>
<feature type="transmembrane region" description="Helical" evidence="1">
    <location>
        <begin position="75"/>
        <end position="95"/>
    </location>
</feature>
<evidence type="ECO:0000313" key="2">
    <source>
        <dbReference type="EMBL" id="QIL51093.1"/>
    </source>
</evidence>
<keyword evidence="1" id="KW-0812">Transmembrane</keyword>
<feature type="transmembrane region" description="Helical" evidence="1">
    <location>
        <begin position="20"/>
        <end position="39"/>
    </location>
</feature>
<feature type="transmembrane region" description="Helical" evidence="1">
    <location>
        <begin position="437"/>
        <end position="458"/>
    </location>
</feature>
<feature type="transmembrane region" description="Helical" evidence="1">
    <location>
        <begin position="296"/>
        <end position="315"/>
    </location>
</feature>
<dbReference type="KEGG" id="wco:G7084_07205"/>
<gene>
    <name evidence="2" type="ORF">G7084_07205</name>
</gene>
<keyword evidence="1" id="KW-0472">Membrane</keyword>
<evidence type="ECO:0000256" key="1">
    <source>
        <dbReference type="SAM" id="Phobius"/>
    </source>
</evidence>
<feature type="transmembrane region" description="Helical" evidence="1">
    <location>
        <begin position="394"/>
        <end position="417"/>
    </location>
</feature>
<proteinExistence type="predicted"/>
<feature type="transmembrane region" description="Helical" evidence="1">
    <location>
        <begin position="193"/>
        <end position="209"/>
    </location>
</feature>
<feature type="transmembrane region" description="Helical" evidence="1">
    <location>
        <begin position="509"/>
        <end position="528"/>
    </location>
</feature>
<name>A0A6G8B1T3_9LACO</name>